<comment type="similarity">
    <text evidence="10">Belongs to the MurCDEF family. MurF subfamily.</text>
</comment>
<evidence type="ECO:0000259" key="12">
    <source>
        <dbReference type="Pfam" id="PF02875"/>
    </source>
</evidence>
<accession>A0A3E1J238</accession>
<dbReference type="InterPro" id="IPR000713">
    <property type="entry name" value="Mur_ligase_N"/>
</dbReference>
<keyword evidence="9 10" id="KW-0961">Cell wall biogenesis/degradation</keyword>
<evidence type="ECO:0000256" key="6">
    <source>
        <dbReference type="ARBA" id="ARBA00022960"/>
    </source>
</evidence>
<feature type="domain" description="Mur ligase N-terminal catalytic" evidence="11">
    <location>
        <begin position="39"/>
        <end position="81"/>
    </location>
</feature>
<dbReference type="SUPFAM" id="SSF63418">
    <property type="entry name" value="MurE/MurF N-terminal domain"/>
    <property type="match status" value="1"/>
</dbReference>
<dbReference type="GO" id="GO:0008766">
    <property type="term" value="F:UDP-N-acetylmuramoylalanyl-D-glutamyl-2,6-diaminopimelate-D-alanyl-D-alanine ligase activity"/>
    <property type="evidence" value="ECO:0007669"/>
    <property type="project" value="RHEA"/>
</dbReference>
<keyword evidence="1 10" id="KW-0963">Cytoplasm</keyword>
<evidence type="ECO:0000256" key="7">
    <source>
        <dbReference type="ARBA" id="ARBA00022984"/>
    </source>
</evidence>
<keyword evidence="6 10" id="KW-0133">Cell shape</keyword>
<dbReference type="InterPro" id="IPR005863">
    <property type="entry name" value="UDP-N-AcMur_synth"/>
</dbReference>
<evidence type="ECO:0000256" key="9">
    <source>
        <dbReference type="ARBA" id="ARBA00023316"/>
    </source>
</evidence>
<evidence type="ECO:0000256" key="4">
    <source>
        <dbReference type="ARBA" id="ARBA00022741"/>
    </source>
</evidence>
<dbReference type="InterPro" id="IPR004101">
    <property type="entry name" value="Mur_ligase_C"/>
</dbReference>
<evidence type="ECO:0000256" key="10">
    <source>
        <dbReference type="HAMAP-Rule" id="MF_02019"/>
    </source>
</evidence>
<feature type="domain" description="Mur ligase central" evidence="13">
    <location>
        <begin position="121"/>
        <end position="342"/>
    </location>
</feature>
<dbReference type="EC" id="6.3.2.10" evidence="10"/>
<dbReference type="InterPro" id="IPR035911">
    <property type="entry name" value="MurE/MurF_N"/>
</dbReference>
<evidence type="ECO:0000256" key="1">
    <source>
        <dbReference type="ARBA" id="ARBA00022490"/>
    </source>
</evidence>
<comment type="function">
    <text evidence="10">Involved in cell wall formation. Catalyzes the final step in the synthesis of UDP-N-acetylmuramoyl-pentapeptide, the precursor of murein.</text>
</comment>
<dbReference type="InterPro" id="IPR036565">
    <property type="entry name" value="Mur-like_cat_sf"/>
</dbReference>
<dbReference type="PANTHER" id="PTHR43024:SF1">
    <property type="entry name" value="UDP-N-ACETYLMURAMOYL-TRIPEPTIDE--D-ALANYL-D-ALANINE LIGASE"/>
    <property type="match status" value="1"/>
</dbReference>
<name>A0A3E1J238_GARVA</name>
<dbReference type="AlphaFoldDB" id="A0A3E1J238"/>
<dbReference type="Pfam" id="PF02875">
    <property type="entry name" value="Mur_ligase_C"/>
    <property type="match status" value="1"/>
</dbReference>
<evidence type="ECO:0000313" key="15">
    <source>
        <dbReference type="Proteomes" id="UP000259221"/>
    </source>
</evidence>
<evidence type="ECO:0000256" key="8">
    <source>
        <dbReference type="ARBA" id="ARBA00023306"/>
    </source>
</evidence>
<keyword evidence="2 10" id="KW-0436">Ligase</keyword>
<dbReference type="GO" id="GO:0005737">
    <property type="term" value="C:cytoplasm"/>
    <property type="evidence" value="ECO:0007669"/>
    <property type="project" value="UniProtKB-SubCell"/>
</dbReference>
<gene>
    <name evidence="10" type="primary">murF</name>
    <name evidence="14" type="ORF">AXE77_02400</name>
</gene>
<comment type="subcellular location">
    <subcellularLocation>
        <location evidence="10">Cytoplasm</location>
    </subcellularLocation>
</comment>
<feature type="binding site" evidence="10">
    <location>
        <begin position="123"/>
        <end position="129"/>
    </location>
    <ligand>
        <name>ATP</name>
        <dbReference type="ChEBI" id="CHEBI:30616"/>
    </ligand>
</feature>
<evidence type="ECO:0000256" key="5">
    <source>
        <dbReference type="ARBA" id="ARBA00022840"/>
    </source>
</evidence>
<dbReference type="GO" id="GO:0008360">
    <property type="term" value="P:regulation of cell shape"/>
    <property type="evidence" value="ECO:0007669"/>
    <property type="project" value="UniProtKB-KW"/>
</dbReference>
<dbReference type="UniPathway" id="UPA00219"/>
<dbReference type="Pfam" id="PF08245">
    <property type="entry name" value="Mur_ligase_M"/>
    <property type="match status" value="1"/>
</dbReference>
<dbReference type="Gene3D" id="3.90.190.20">
    <property type="entry name" value="Mur ligase, C-terminal domain"/>
    <property type="match status" value="1"/>
</dbReference>
<proteinExistence type="inferred from homology"/>
<dbReference type="InterPro" id="IPR051046">
    <property type="entry name" value="MurCDEF_CellWall_CoF430Synth"/>
</dbReference>
<evidence type="ECO:0000256" key="2">
    <source>
        <dbReference type="ARBA" id="ARBA00022598"/>
    </source>
</evidence>
<dbReference type="Pfam" id="PF01225">
    <property type="entry name" value="Mur_ligase"/>
    <property type="match status" value="1"/>
</dbReference>
<dbReference type="GO" id="GO:0051301">
    <property type="term" value="P:cell division"/>
    <property type="evidence" value="ECO:0007669"/>
    <property type="project" value="UniProtKB-KW"/>
</dbReference>
<feature type="domain" description="Mur ligase C-terminal" evidence="12">
    <location>
        <begin position="365"/>
        <end position="516"/>
    </location>
</feature>
<dbReference type="InterPro" id="IPR013221">
    <property type="entry name" value="Mur_ligase_cen"/>
</dbReference>
<protein>
    <recommendedName>
        <fullName evidence="10">UDP-N-acetylmuramoyl-tripeptide--D-alanyl-D-alanine ligase</fullName>
        <ecNumber evidence="10">6.3.2.10</ecNumber>
    </recommendedName>
    <alternativeName>
        <fullName evidence="10">D-alanyl-D-alanine-adding enzyme</fullName>
    </alternativeName>
</protein>
<dbReference type="Gene3D" id="3.40.1190.10">
    <property type="entry name" value="Mur-like, catalytic domain"/>
    <property type="match status" value="1"/>
</dbReference>
<dbReference type="SUPFAM" id="SSF53244">
    <property type="entry name" value="MurD-like peptide ligases, peptide-binding domain"/>
    <property type="match status" value="1"/>
</dbReference>
<evidence type="ECO:0000313" key="14">
    <source>
        <dbReference type="EMBL" id="RFD80357.1"/>
    </source>
</evidence>
<dbReference type="GO" id="GO:0005524">
    <property type="term" value="F:ATP binding"/>
    <property type="evidence" value="ECO:0007669"/>
    <property type="project" value="UniProtKB-UniRule"/>
</dbReference>
<dbReference type="PANTHER" id="PTHR43024">
    <property type="entry name" value="UDP-N-ACETYLMURAMOYL-TRIPEPTIDE--D-ALANYL-D-ALANINE LIGASE"/>
    <property type="match status" value="1"/>
</dbReference>
<dbReference type="HAMAP" id="MF_02019">
    <property type="entry name" value="MurF"/>
    <property type="match status" value="1"/>
</dbReference>
<keyword evidence="3 10" id="KW-0132">Cell division</keyword>
<comment type="catalytic activity">
    <reaction evidence="10">
        <text>D-alanyl-D-alanine + UDP-N-acetyl-alpha-D-muramoyl-L-alanyl-gamma-D-glutamyl-meso-2,6-diaminopimelate + ATP = UDP-N-acetyl-alpha-D-muramoyl-L-alanyl-gamma-D-glutamyl-meso-2,6-diaminopimeloyl-D-alanyl-D-alanine + ADP + phosphate + H(+)</text>
        <dbReference type="Rhea" id="RHEA:28374"/>
        <dbReference type="ChEBI" id="CHEBI:15378"/>
        <dbReference type="ChEBI" id="CHEBI:30616"/>
        <dbReference type="ChEBI" id="CHEBI:43474"/>
        <dbReference type="ChEBI" id="CHEBI:57822"/>
        <dbReference type="ChEBI" id="CHEBI:61386"/>
        <dbReference type="ChEBI" id="CHEBI:83905"/>
        <dbReference type="ChEBI" id="CHEBI:456216"/>
        <dbReference type="EC" id="6.3.2.10"/>
    </reaction>
</comment>
<dbReference type="EMBL" id="LRTV01000001">
    <property type="protein sequence ID" value="RFD80357.1"/>
    <property type="molecule type" value="Genomic_DNA"/>
</dbReference>
<dbReference type="InterPro" id="IPR036615">
    <property type="entry name" value="Mur_ligase_C_dom_sf"/>
</dbReference>
<keyword evidence="7 10" id="KW-0573">Peptidoglycan synthesis</keyword>
<sequence length="542" mass="56953">MSFVDYVHMMPMTVGDIAKAVNGELSGGNADDTVTSACSDSRQVKQGSVFVAMVGERVDGHDYVSSAQNSGAVAAIVEHIVDGVDIAQIVVNNCVEALGLLAQYNLRLRRASDNPFTIVGITGSVGKTTTKDMLHALLSTIGETVAPVGSFNNEIGLPLTALQVNDKTRFLVAEMGANHVGEIAALTNIAPPDVAVVLKVGTAHLGEFGSVERIAQAKSEIVRGLVPHGIAVLNADDTRVSAMANLVDKQHARWFGKNTSDGLLESAAAGEYQLCASDIALDSLGKPIFTLTERNFSAKSAPNTSEDSNTSENSYDTCQVQVHLALPGAHNVMNALAAANVARLLGMNLRNIADVLSQVAHISPHRMQLSTVHNNGEQFTLIDDSFNANPDSMKAGIDGLCAYERADGRDSSQLFRIAVLGSMLELGGSEDELHEKIGSYVAHAGVDAVVAVGSQTDATLDHLAQCIVSGARQDWQHKALSADDALHVVHSAEAADAVVWKLVAAHPSSVVLLKGSHASGLSVLAERWATLLPAGSAARKQD</sequence>
<dbReference type="GO" id="GO:0009252">
    <property type="term" value="P:peptidoglycan biosynthetic process"/>
    <property type="evidence" value="ECO:0007669"/>
    <property type="project" value="UniProtKB-UniRule"/>
</dbReference>
<keyword evidence="4 10" id="KW-0547">Nucleotide-binding</keyword>
<evidence type="ECO:0000256" key="3">
    <source>
        <dbReference type="ARBA" id="ARBA00022618"/>
    </source>
</evidence>
<comment type="pathway">
    <text evidence="10">Cell wall biogenesis; peptidoglycan biosynthesis.</text>
</comment>
<reference evidence="14 15" key="1">
    <citation type="submission" date="2016-02" db="EMBL/GenBank/DDBJ databases">
        <authorList>
            <person name="Alioto T."/>
            <person name="Alioto T."/>
        </authorList>
    </citation>
    <scope>NUCLEOTIDE SEQUENCE [LARGE SCALE GENOMIC DNA]</scope>
    <source>
        <strain evidence="14 15">NR010</strain>
    </source>
</reference>
<evidence type="ECO:0000259" key="11">
    <source>
        <dbReference type="Pfam" id="PF01225"/>
    </source>
</evidence>
<dbReference type="OrthoDB" id="9800958at2"/>
<evidence type="ECO:0000259" key="13">
    <source>
        <dbReference type="Pfam" id="PF08245"/>
    </source>
</evidence>
<dbReference type="Proteomes" id="UP000259221">
    <property type="component" value="Unassembled WGS sequence"/>
</dbReference>
<dbReference type="RefSeq" id="WP_116711952.1">
    <property type="nucleotide sequence ID" value="NZ_LRTV01000001.1"/>
</dbReference>
<comment type="caution">
    <text evidence="14">The sequence shown here is derived from an EMBL/GenBank/DDBJ whole genome shotgun (WGS) entry which is preliminary data.</text>
</comment>
<keyword evidence="5 10" id="KW-0067">ATP-binding</keyword>
<dbReference type="SUPFAM" id="SSF53623">
    <property type="entry name" value="MurD-like peptide ligases, catalytic domain"/>
    <property type="match status" value="1"/>
</dbReference>
<dbReference type="Gene3D" id="3.40.1390.10">
    <property type="entry name" value="MurE/MurF, N-terminal domain"/>
    <property type="match status" value="1"/>
</dbReference>
<organism evidence="14 15">
    <name type="scientific">Gardnerella vaginalis</name>
    <dbReference type="NCBI Taxonomy" id="2702"/>
    <lineage>
        <taxon>Bacteria</taxon>
        <taxon>Bacillati</taxon>
        <taxon>Actinomycetota</taxon>
        <taxon>Actinomycetes</taxon>
        <taxon>Bifidobacteriales</taxon>
        <taxon>Bifidobacteriaceae</taxon>
        <taxon>Gardnerella</taxon>
    </lineage>
</organism>
<keyword evidence="8 10" id="KW-0131">Cell cycle</keyword>
<dbReference type="GO" id="GO:0047480">
    <property type="term" value="F:UDP-N-acetylmuramoyl-tripeptide-D-alanyl-D-alanine ligase activity"/>
    <property type="evidence" value="ECO:0007669"/>
    <property type="project" value="UniProtKB-UniRule"/>
</dbReference>
<dbReference type="GO" id="GO:0071555">
    <property type="term" value="P:cell wall organization"/>
    <property type="evidence" value="ECO:0007669"/>
    <property type="project" value="UniProtKB-KW"/>
</dbReference>